<accession>B0ELP0</accession>
<dbReference type="AlphaFoldDB" id="B0ELP0"/>
<dbReference type="EMBL" id="DS549894">
    <property type="protein sequence ID" value="EDR24571.1"/>
    <property type="molecule type" value="Genomic_DNA"/>
</dbReference>
<comment type="subcellular location">
    <subcellularLocation>
        <location evidence="1">Endomembrane system</location>
    </subcellularLocation>
</comment>
<evidence type="ECO:0000313" key="8">
    <source>
        <dbReference type="Proteomes" id="UP000008076"/>
    </source>
</evidence>
<dbReference type="NCBIfam" id="TIGR00231">
    <property type="entry name" value="small_GTP"/>
    <property type="match status" value="1"/>
</dbReference>
<dbReference type="FunFam" id="3.40.50.300:FF:000586">
    <property type="entry name" value="Rab family GTPase"/>
    <property type="match status" value="1"/>
</dbReference>
<evidence type="ECO:0000256" key="2">
    <source>
        <dbReference type="ARBA" id="ARBA00006270"/>
    </source>
</evidence>
<dbReference type="PROSITE" id="PS51420">
    <property type="entry name" value="RHO"/>
    <property type="match status" value="1"/>
</dbReference>
<protein>
    <submittedName>
        <fullName evidence="7">GTP-binding protein YPTC4, putative</fullName>
        <ecNumber evidence="7">3.1.4.12</ecNumber>
    </submittedName>
</protein>
<keyword evidence="6" id="KW-0449">Lipoprotein</keyword>
<evidence type="ECO:0000256" key="1">
    <source>
        <dbReference type="ARBA" id="ARBA00004308"/>
    </source>
</evidence>
<organism evidence="8">
    <name type="scientific">Entamoeba dispar (strain ATCC PRA-260 / SAW760)</name>
    <dbReference type="NCBI Taxonomy" id="370354"/>
    <lineage>
        <taxon>Eukaryota</taxon>
        <taxon>Amoebozoa</taxon>
        <taxon>Evosea</taxon>
        <taxon>Archamoebae</taxon>
        <taxon>Mastigamoebida</taxon>
        <taxon>Entamoebidae</taxon>
        <taxon>Entamoeba</taxon>
    </lineage>
</organism>
<dbReference type="InterPro" id="IPR005225">
    <property type="entry name" value="Small_GTP-bd"/>
</dbReference>
<dbReference type="GO" id="GO:0004767">
    <property type="term" value="F:sphingomyelin phosphodiesterase activity"/>
    <property type="evidence" value="ECO:0007669"/>
    <property type="project" value="UniProtKB-EC"/>
</dbReference>
<keyword evidence="7" id="KW-0378">Hydrolase</keyword>
<dbReference type="PRINTS" id="PR00449">
    <property type="entry name" value="RASTRNSFRMNG"/>
</dbReference>
<gene>
    <name evidence="7" type="ORF">EDI_313330</name>
</gene>
<dbReference type="EC" id="3.1.4.12" evidence="7"/>
<dbReference type="SMART" id="SM00176">
    <property type="entry name" value="RAN"/>
    <property type="match status" value="1"/>
</dbReference>
<dbReference type="CDD" id="cd00154">
    <property type="entry name" value="Rab"/>
    <property type="match status" value="1"/>
</dbReference>
<dbReference type="PANTHER" id="PTHR47979">
    <property type="entry name" value="DRAB11-RELATED"/>
    <property type="match status" value="1"/>
</dbReference>
<dbReference type="Proteomes" id="UP000008076">
    <property type="component" value="Unassembled WGS sequence"/>
</dbReference>
<dbReference type="eggNOG" id="KOG0098">
    <property type="taxonomic scope" value="Eukaryota"/>
</dbReference>
<evidence type="ECO:0000256" key="6">
    <source>
        <dbReference type="ARBA" id="ARBA00023289"/>
    </source>
</evidence>
<reference evidence="8" key="1">
    <citation type="submission" date="2007-12" db="EMBL/GenBank/DDBJ databases">
        <title>Annotation of Entamoeba dispar SAW760.</title>
        <authorList>
            <person name="Lorenzi H."/>
            <person name="Inman J."/>
            <person name="Schobel S."/>
            <person name="Amedeo P."/>
            <person name="Caler E."/>
        </authorList>
    </citation>
    <scope>NUCLEOTIDE SEQUENCE [LARGE SCALE GENOMIC DNA]</scope>
    <source>
        <strain evidence="8">ATCC PRA-260 / SAW760</strain>
    </source>
</reference>
<evidence type="ECO:0000256" key="4">
    <source>
        <dbReference type="ARBA" id="ARBA00022741"/>
    </source>
</evidence>
<evidence type="ECO:0000256" key="3">
    <source>
        <dbReference type="ARBA" id="ARBA00010142"/>
    </source>
</evidence>
<dbReference type="PROSITE" id="PS51421">
    <property type="entry name" value="RAS"/>
    <property type="match status" value="1"/>
</dbReference>
<dbReference type="Gene3D" id="3.40.50.300">
    <property type="entry name" value="P-loop containing nucleotide triphosphate hydrolases"/>
    <property type="match status" value="1"/>
</dbReference>
<dbReference type="RefSeq" id="XP_001739076.1">
    <property type="nucleotide sequence ID" value="XM_001739024.1"/>
</dbReference>
<dbReference type="SMART" id="SM00174">
    <property type="entry name" value="RHO"/>
    <property type="match status" value="1"/>
</dbReference>
<dbReference type="SMART" id="SM00175">
    <property type="entry name" value="RAB"/>
    <property type="match status" value="1"/>
</dbReference>
<dbReference type="OrthoDB" id="9989112at2759"/>
<dbReference type="PROSITE" id="PS51419">
    <property type="entry name" value="RAB"/>
    <property type="match status" value="1"/>
</dbReference>
<dbReference type="GO" id="GO:0012505">
    <property type="term" value="C:endomembrane system"/>
    <property type="evidence" value="ECO:0007669"/>
    <property type="project" value="UniProtKB-SubCell"/>
</dbReference>
<dbReference type="OMA" id="RMERCMD"/>
<comment type="similarity">
    <text evidence="2">Belongs to the small GTPase superfamily. Rab family.</text>
</comment>
<keyword evidence="6" id="KW-0636">Prenylation</keyword>
<comment type="similarity">
    <text evidence="3">Belongs to the small GTPase superfamily. Rho family.</text>
</comment>
<keyword evidence="5" id="KW-0472">Membrane</keyword>
<dbReference type="InterPro" id="IPR001806">
    <property type="entry name" value="Small_GTPase"/>
</dbReference>
<dbReference type="GO" id="GO:0003924">
    <property type="term" value="F:GTPase activity"/>
    <property type="evidence" value="ECO:0007669"/>
    <property type="project" value="InterPro"/>
</dbReference>
<dbReference type="InterPro" id="IPR027417">
    <property type="entry name" value="P-loop_NTPase"/>
</dbReference>
<dbReference type="KEGG" id="edi:EDI_313330"/>
<keyword evidence="8" id="KW-1185">Reference proteome</keyword>
<proteinExistence type="inferred from homology"/>
<dbReference type="InterPro" id="IPR050209">
    <property type="entry name" value="Rab_GTPases_membrane_traffic"/>
</dbReference>
<dbReference type="GO" id="GO:0005525">
    <property type="term" value="F:GTP binding"/>
    <property type="evidence" value="ECO:0007669"/>
    <property type="project" value="InterPro"/>
</dbReference>
<evidence type="ECO:0000256" key="5">
    <source>
        <dbReference type="ARBA" id="ARBA00023136"/>
    </source>
</evidence>
<dbReference type="SMART" id="SM00173">
    <property type="entry name" value="RAS"/>
    <property type="match status" value="1"/>
</dbReference>
<dbReference type="Pfam" id="PF00071">
    <property type="entry name" value="Ras"/>
    <property type="match status" value="1"/>
</dbReference>
<dbReference type="GeneID" id="5884199"/>
<dbReference type="SUPFAM" id="SSF52540">
    <property type="entry name" value="P-loop containing nucleoside triphosphate hydrolases"/>
    <property type="match status" value="1"/>
</dbReference>
<keyword evidence="4" id="KW-0547">Nucleotide-binding</keyword>
<name>B0ELP0_ENTDS</name>
<sequence length="212" mass="24028">MSCCGKDTTKERGQAILDIVDADTISSNTFNEPSLDYIFKYIIIGEFSVGKTCLLMRFQDGTFREEYESTIGVEFGTKNVQIQDTLIKLRIWDTAGSEKFRCITRGYFRGSIGAIIVYDISNRSTFEHIDEWVQELEKYNSSNYVLMIIGNKCDSSQRTVTTDEGKDKAKKLNAEFFECSAKTGENIEKAFMTLTELVLRDVSSGKISLENN</sequence>
<evidence type="ECO:0000313" key="7">
    <source>
        <dbReference type="EMBL" id="EDR24571.1"/>
    </source>
</evidence>
<dbReference type="VEuPathDB" id="AmoebaDB:EDI_313330"/>